<gene>
    <name evidence="3" type="ORF">FH603_3380</name>
</gene>
<dbReference type="SUPFAM" id="SSF52172">
    <property type="entry name" value="CheY-like"/>
    <property type="match status" value="1"/>
</dbReference>
<organism evidence="3 4">
    <name type="scientific">Spirosoma utsteinense</name>
    <dbReference type="NCBI Taxonomy" id="2585773"/>
    <lineage>
        <taxon>Bacteria</taxon>
        <taxon>Pseudomonadati</taxon>
        <taxon>Bacteroidota</taxon>
        <taxon>Cytophagia</taxon>
        <taxon>Cytophagales</taxon>
        <taxon>Cytophagaceae</taxon>
        <taxon>Spirosoma</taxon>
    </lineage>
</organism>
<comment type="caution">
    <text evidence="1">Lacks conserved residue(s) required for the propagation of feature annotation.</text>
</comment>
<evidence type="ECO:0000313" key="3">
    <source>
        <dbReference type="EMBL" id="MBC3792866.1"/>
    </source>
</evidence>
<proteinExistence type="predicted"/>
<dbReference type="PROSITE" id="PS50110">
    <property type="entry name" value="RESPONSE_REGULATORY"/>
    <property type="match status" value="1"/>
</dbReference>
<keyword evidence="4" id="KW-1185">Reference proteome</keyword>
<evidence type="ECO:0000259" key="2">
    <source>
        <dbReference type="PROSITE" id="PS50110"/>
    </source>
</evidence>
<dbReference type="Proteomes" id="UP000700732">
    <property type="component" value="Unassembled WGS sequence"/>
</dbReference>
<evidence type="ECO:0000256" key="1">
    <source>
        <dbReference type="PROSITE-ProRule" id="PRU00169"/>
    </source>
</evidence>
<accession>A0ABR6WA75</accession>
<dbReference type="InterPro" id="IPR011006">
    <property type="entry name" value="CheY-like_superfamily"/>
</dbReference>
<dbReference type="EMBL" id="VFIA01000020">
    <property type="protein sequence ID" value="MBC3792866.1"/>
    <property type="molecule type" value="Genomic_DNA"/>
</dbReference>
<comment type="caution">
    <text evidence="3">The sequence shown here is derived from an EMBL/GenBank/DDBJ whole genome shotgun (WGS) entry which is preliminary data.</text>
</comment>
<sequence>MSQRNHSDWLLLVDHQSGSEMTLVEAIQQLSPTVHTVRVNSVPMALSLLQTCQTREQPLPRLILANLQLPQREDGFHLLAALTRAASGFGRLPLVISSPADDRDRQEVNQRGGTYLPKPVSPDEWNDFLKTIHYYWQKSKV</sequence>
<feature type="domain" description="Response regulatory" evidence="2">
    <location>
        <begin position="9"/>
        <end position="133"/>
    </location>
</feature>
<reference evidence="3 4" key="1">
    <citation type="submission" date="2019-06" db="EMBL/GenBank/DDBJ databases">
        <title>Spirosoma utsteinense sp. nov. isolated from Antarctic ice-free soils.</title>
        <authorList>
            <person name="Tahon G."/>
        </authorList>
    </citation>
    <scope>NUCLEOTIDE SEQUENCE [LARGE SCALE GENOMIC DNA]</scope>
    <source>
        <strain evidence="3 4">LMG 31447</strain>
    </source>
</reference>
<protein>
    <submittedName>
        <fullName evidence="3">CheY-like chemotaxis protein</fullName>
    </submittedName>
</protein>
<dbReference type="InterPro" id="IPR001789">
    <property type="entry name" value="Sig_transdc_resp-reg_receiver"/>
</dbReference>
<name>A0ABR6WA75_9BACT</name>
<dbReference type="RefSeq" id="WP_186738622.1">
    <property type="nucleotide sequence ID" value="NZ_VFIA01000020.1"/>
</dbReference>
<evidence type="ECO:0000313" key="4">
    <source>
        <dbReference type="Proteomes" id="UP000700732"/>
    </source>
</evidence>
<dbReference type="Gene3D" id="3.40.50.2300">
    <property type="match status" value="1"/>
</dbReference>